<comment type="caution">
    <text evidence="2">The sequence shown here is derived from an EMBL/GenBank/DDBJ whole genome shotgun (WGS) entry which is preliminary data.</text>
</comment>
<protein>
    <recommendedName>
        <fullName evidence="4">Lipocalin-like domain-containing protein</fullName>
    </recommendedName>
</protein>
<reference evidence="2 3" key="1">
    <citation type="submission" date="2019-07" db="EMBL/GenBank/DDBJ databases">
        <title>Hymenobacter sp. straun FUR1 Genome sequencing and assembly.</title>
        <authorList>
            <person name="Chhetri G."/>
        </authorList>
    </citation>
    <scope>NUCLEOTIDE SEQUENCE [LARGE SCALE GENOMIC DNA]</scope>
    <source>
        <strain evidence="2 3">Fur1</strain>
    </source>
</reference>
<accession>A0A558BPU1</accession>
<feature type="chain" id="PRO_5035189736" description="Lipocalin-like domain-containing protein" evidence="1">
    <location>
        <begin position="28"/>
        <end position="161"/>
    </location>
</feature>
<keyword evidence="3" id="KW-1185">Reference proteome</keyword>
<dbReference type="AlphaFoldDB" id="A0A558BPU1"/>
<dbReference type="EMBL" id="VMRJ01000005">
    <property type="protein sequence ID" value="TVT38521.1"/>
    <property type="molecule type" value="Genomic_DNA"/>
</dbReference>
<dbReference type="Proteomes" id="UP000317624">
    <property type="component" value="Unassembled WGS sequence"/>
</dbReference>
<sequence length="161" mass="17818">MKAILQKTTRCWLPLGAALLLGTAARAQVLPGLVGQWEAYEIGFTVSETVPDSVRERLNDPQTADLNHGIAEGTAQLRVEFRADGGYRFTVMRGEEVVQNEIGSYSVSKNRLQASSPTSRNGSSFDGHQIRKLSRRVLVLAFPVGEDMPGVEEEIEYRRVK</sequence>
<dbReference type="OrthoDB" id="9554299at2"/>
<feature type="signal peptide" evidence="1">
    <location>
        <begin position="1"/>
        <end position="27"/>
    </location>
</feature>
<name>A0A558BPU1_9BACT</name>
<evidence type="ECO:0000313" key="2">
    <source>
        <dbReference type="EMBL" id="TVT38521.1"/>
    </source>
</evidence>
<keyword evidence="1" id="KW-0732">Signal</keyword>
<evidence type="ECO:0008006" key="4">
    <source>
        <dbReference type="Google" id="ProtNLM"/>
    </source>
</evidence>
<dbReference type="RefSeq" id="WP_144851473.1">
    <property type="nucleotide sequence ID" value="NZ_VMRJ01000005.1"/>
</dbReference>
<organism evidence="2 3">
    <name type="scientific">Hymenobacter setariae</name>
    <dbReference type="NCBI Taxonomy" id="2594794"/>
    <lineage>
        <taxon>Bacteria</taxon>
        <taxon>Pseudomonadati</taxon>
        <taxon>Bacteroidota</taxon>
        <taxon>Cytophagia</taxon>
        <taxon>Cytophagales</taxon>
        <taxon>Hymenobacteraceae</taxon>
        <taxon>Hymenobacter</taxon>
    </lineage>
</organism>
<proteinExistence type="predicted"/>
<evidence type="ECO:0000256" key="1">
    <source>
        <dbReference type="SAM" id="SignalP"/>
    </source>
</evidence>
<gene>
    <name evidence="2" type="ORF">FNT36_20265</name>
</gene>
<evidence type="ECO:0000313" key="3">
    <source>
        <dbReference type="Proteomes" id="UP000317624"/>
    </source>
</evidence>